<reference evidence="1" key="1">
    <citation type="submission" date="2023-03" db="EMBL/GenBank/DDBJ databases">
        <title>Chromosome-scale reference genome and RAD-based genetic map of yellow starthistle (Centaurea solstitialis) reveal putative structural variation and QTLs associated with invader traits.</title>
        <authorList>
            <person name="Reatini B."/>
            <person name="Cang F.A."/>
            <person name="Jiang Q."/>
            <person name="Mckibben M.T.W."/>
            <person name="Barker M.S."/>
            <person name="Rieseberg L.H."/>
            <person name="Dlugosch K.M."/>
        </authorList>
    </citation>
    <scope>NUCLEOTIDE SEQUENCE</scope>
    <source>
        <strain evidence="1">CAN-66</strain>
        <tissue evidence="1">Leaf</tissue>
    </source>
</reference>
<evidence type="ECO:0000313" key="1">
    <source>
        <dbReference type="EMBL" id="KAJ9559473.1"/>
    </source>
</evidence>
<dbReference type="EMBL" id="JARYMX010000003">
    <property type="protein sequence ID" value="KAJ9559473.1"/>
    <property type="molecule type" value="Genomic_DNA"/>
</dbReference>
<comment type="caution">
    <text evidence="1">The sequence shown here is derived from an EMBL/GenBank/DDBJ whole genome shotgun (WGS) entry which is preliminary data.</text>
</comment>
<evidence type="ECO:0000313" key="2">
    <source>
        <dbReference type="Proteomes" id="UP001172457"/>
    </source>
</evidence>
<accession>A0AA38TM13</accession>
<name>A0AA38TM13_9ASTR</name>
<keyword evidence="2" id="KW-1185">Reference proteome</keyword>
<organism evidence="1 2">
    <name type="scientific">Centaurea solstitialis</name>
    <name type="common">yellow star-thistle</name>
    <dbReference type="NCBI Taxonomy" id="347529"/>
    <lineage>
        <taxon>Eukaryota</taxon>
        <taxon>Viridiplantae</taxon>
        <taxon>Streptophyta</taxon>
        <taxon>Embryophyta</taxon>
        <taxon>Tracheophyta</taxon>
        <taxon>Spermatophyta</taxon>
        <taxon>Magnoliopsida</taxon>
        <taxon>eudicotyledons</taxon>
        <taxon>Gunneridae</taxon>
        <taxon>Pentapetalae</taxon>
        <taxon>asterids</taxon>
        <taxon>campanulids</taxon>
        <taxon>Asterales</taxon>
        <taxon>Asteraceae</taxon>
        <taxon>Carduoideae</taxon>
        <taxon>Cardueae</taxon>
        <taxon>Centaureinae</taxon>
        <taxon>Centaurea</taxon>
    </lineage>
</organism>
<proteinExistence type="predicted"/>
<protein>
    <submittedName>
        <fullName evidence="1">Uncharacterized protein</fullName>
    </submittedName>
</protein>
<dbReference type="AlphaFoldDB" id="A0AA38TM13"/>
<sequence>MDIDFHLYIGQTRVGSNENDIYLKEFDNEQNHIRFMYKSIHDSRDFGRFVHLDSSTSHTTLSGNKIYSRIKKYKVPLFYSRAKNFVMPRYLGGNRKFHYFILEARNRKFHYFILESIIS</sequence>
<gene>
    <name evidence="1" type="ORF">OSB04_014087</name>
</gene>
<dbReference type="Proteomes" id="UP001172457">
    <property type="component" value="Chromosome 3"/>
</dbReference>